<evidence type="ECO:0000256" key="1">
    <source>
        <dbReference type="ARBA" id="ARBA00005928"/>
    </source>
</evidence>
<name>A0A7R9IRJ6_9NEOP</name>
<dbReference type="EC" id="1.2.1.84" evidence="4"/>
<feature type="transmembrane region" description="Helical" evidence="4">
    <location>
        <begin position="360"/>
        <end position="381"/>
    </location>
</feature>
<comment type="similarity">
    <text evidence="1 4">Belongs to the fatty acyl-CoA reductase family.</text>
</comment>
<feature type="domain" description="Thioester reductase (TE)" evidence="6">
    <location>
        <begin position="46"/>
        <end position="91"/>
    </location>
</feature>
<sequence>MRLIKEMVELSLCVTVVHNNNKSAAPEESLILPRSMKNLVTPAWREPLPGWVDNLNGPVGLMVAAGKGVVRSMHIKGEYHSEVIPVDFAINGLLMLAAKVGSSSERPKEVPVYNLTASAVKKMTWKEVLDIGRRIIYDYPFEMTVWYPDGNIRASKFMHNMCVIFLHFLPAYLIDFLMLIFFQKPLNLCKYHICYLPVPPHVDLLAETFVSTTYALFMYFLMLIFFQKPLNLRKYHICYLTVLPHVDILPETFVSTTCAIFLYFLMLIFFQKPSMVHIHKRIQNGMLLLQYFTTRRWVFHSSKFLALGEDGNQVDKDLFSIDLSQVVEEQYLKDCLLGGRQYCMKEPLSSLPRCRRILKVLYVVDKLWSIFFYGLLLWLVYSYSETARYVLDTATEYIRTAPVIRTLAKRSDF</sequence>
<evidence type="ECO:0000259" key="6">
    <source>
        <dbReference type="Pfam" id="PF07993"/>
    </source>
</evidence>
<dbReference type="GO" id="GO:0102965">
    <property type="term" value="F:alcohol-forming long-chain fatty acyl-CoA reductase activity"/>
    <property type="evidence" value="ECO:0007669"/>
    <property type="project" value="UniProtKB-EC"/>
</dbReference>
<keyword evidence="3 4" id="KW-0443">Lipid metabolism</keyword>
<feature type="transmembrane region" description="Helical" evidence="4">
    <location>
        <begin position="252"/>
        <end position="270"/>
    </location>
</feature>
<keyword evidence="2 4" id="KW-0444">Lipid biosynthesis</keyword>
<accession>A0A7R9IRJ6</accession>
<keyword evidence="4" id="KW-0521">NADP</keyword>
<keyword evidence="4" id="KW-0560">Oxidoreductase</keyword>
<dbReference type="InterPro" id="IPR013120">
    <property type="entry name" value="FAR_NAD-bd"/>
</dbReference>
<gene>
    <name evidence="7" type="ORF">TTEB3V08_LOCUS11183</name>
</gene>
<comment type="function">
    <text evidence="4">Catalyzes the reduction of fatty acyl-CoA to fatty alcohols.</text>
</comment>
<dbReference type="PANTHER" id="PTHR11011">
    <property type="entry name" value="MALE STERILITY PROTEIN 2-RELATED"/>
    <property type="match status" value="1"/>
</dbReference>
<dbReference type="InterPro" id="IPR026055">
    <property type="entry name" value="FAR"/>
</dbReference>
<dbReference type="PANTHER" id="PTHR11011:SF12">
    <property type="entry name" value="FATTY ACYL-COA REDUCTASE"/>
    <property type="match status" value="1"/>
</dbReference>
<dbReference type="Gene3D" id="3.40.50.720">
    <property type="entry name" value="NAD(P)-binding Rossmann-like Domain"/>
    <property type="match status" value="1"/>
</dbReference>
<feature type="domain" description="Fatty acyl-CoA reductase C-terminal" evidence="5">
    <location>
        <begin position="258"/>
        <end position="346"/>
    </location>
</feature>
<evidence type="ECO:0000259" key="5">
    <source>
        <dbReference type="Pfam" id="PF03015"/>
    </source>
</evidence>
<proteinExistence type="inferred from homology"/>
<keyword evidence="4" id="KW-1133">Transmembrane helix</keyword>
<evidence type="ECO:0000256" key="2">
    <source>
        <dbReference type="ARBA" id="ARBA00022516"/>
    </source>
</evidence>
<dbReference type="CDD" id="cd09071">
    <property type="entry name" value="FAR_C"/>
    <property type="match status" value="1"/>
</dbReference>
<dbReference type="EMBL" id="OE007695">
    <property type="protein sequence ID" value="CAD7463297.1"/>
    <property type="molecule type" value="Genomic_DNA"/>
</dbReference>
<dbReference type="AlphaFoldDB" id="A0A7R9IRJ6"/>
<feature type="transmembrane region" description="Helical" evidence="4">
    <location>
        <begin position="204"/>
        <end position="226"/>
    </location>
</feature>
<dbReference type="Pfam" id="PF07993">
    <property type="entry name" value="NAD_binding_4"/>
    <property type="match status" value="1"/>
</dbReference>
<evidence type="ECO:0000313" key="7">
    <source>
        <dbReference type="EMBL" id="CAD7463297.1"/>
    </source>
</evidence>
<reference evidence="7" key="1">
    <citation type="submission" date="2020-11" db="EMBL/GenBank/DDBJ databases">
        <authorList>
            <person name="Tran Van P."/>
        </authorList>
    </citation>
    <scope>NUCLEOTIDE SEQUENCE</scope>
</reference>
<keyword evidence="4" id="KW-0812">Transmembrane</keyword>
<protein>
    <recommendedName>
        <fullName evidence="4">Fatty acyl-CoA reductase</fullName>
        <ecNumber evidence="4">1.2.1.84</ecNumber>
    </recommendedName>
</protein>
<dbReference type="Pfam" id="PF03015">
    <property type="entry name" value="Sterile"/>
    <property type="match status" value="1"/>
</dbReference>
<keyword evidence="4" id="KW-0472">Membrane</keyword>
<dbReference type="GO" id="GO:0080019">
    <property type="term" value="F:alcohol-forming very long-chain fatty acyl-CoA reductase activity"/>
    <property type="evidence" value="ECO:0007669"/>
    <property type="project" value="InterPro"/>
</dbReference>
<dbReference type="GO" id="GO:0005777">
    <property type="term" value="C:peroxisome"/>
    <property type="evidence" value="ECO:0007669"/>
    <property type="project" value="TreeGrafter"/>
</dbReference>
<evidence type="ECO:0000256" key="4">
    <source>
        <dbReference type="RuleBase" id="RU363097"/>
    </source>
</evidence>
<comment type="catalytic activity">
    <reaction evidence="4">
        <text>a long-chain fatty acyl-CoA + 2 NADPH + 2 H(+) = a long-chain primary fatty alcohol + 2 NADP(+) + CoA</text>
        <dbReference type="Rhea" id="RHEA:52716"/>
        <dbReference type="ChEBI" id="CHEBI:15378"/>
        <dbReference type="ChEBI" id="CHEBI:57287"/>
        <dbReference type="ChEBI" id="CHEBI:57783"/>
        <dbReference type="ChEBI" id="CHEBI:58349"/>
        <dbReference type="ChEBI" id="CHEBI:77396"/>
        <dbReference type="ChEBI" id="CHEBI:83139"/>
        <dbReference type="EC" id="1.2.1.84"/>
    </reaction>
</comment>
<dbReference type="GO" id="GO:0035336">
    <property type="term" value="P:long-chain fatty-acyl-CoA metabolic process"/>
    <property type="evidence" value="ECO:0007669"/>
    <property type="project" value="TreeGrafter"/>
</dbReference>
<feature type="transmembrane region" description="Helical" evidence="4">
    <location>
        <begin position="163"/>
        <end position="183"/>
    </location>
</feature>
<organism evidence="7">
    <name type="scientific">Timema tahoe</name>
    <dbReference type="NCBI Taxonomy" id="61484"/>
    <lineage>
        <taxon>Eukaryota</taxon>
        <taxon>Metazoa</taxon>
        <taxon>Ecdysozoa</taxon>
        <taxon>Arthropoda</taxon>
        <taxon>Hexapoda</taxon>
        <taxon>Insecta</taxon>
        <taxon>Pterygota</taxon>
        <taxon>Neoptera</taxon>
        <taxon>Polyneoptera</taxon>
        <taxon>Phasmatodea</taxon>
        <taxon>Timematodea</taxon>
        <taxon>Timematoidea</taxon>
        <taxon>Timematidae</taxon>
        <taxon>Timema</taxon>
    </lineage>
</organism>
<dbReference type="InterPro" id="IPR033640">
    <property type="entry name" value="FAR_C"/>
</dbReference>
<evidence type="ECO:0000256" key="3">
    <source>
        <dbReference type="ARBA" id="ARBA00023098"/>
    </source>
</evidence>